<evidence type="ECO:0000313" key="3">
    <source>
        <dbReference type="Proteomes" id="UP000244722"/>
    </source>
</evidence>
<dbReference type="EMBL" id="NESQ01000037">
    <property type="protein sequence ID" value="PUU81887.1"/>
    <property type="molecule type" value="Genomic_DNA"/>
</dbReference>
<proteinExistence type="predicted"/>
<organism evidence="2 3">
    <name type="scientific">Tuber borchii</name>
    <name type="common">White truffle</name>
    <dbReference type="NCBI Taxonomy" id="42251"/>
    <lineage>
        <taxon>Eukaryota</taxon>
        <taxon>Fungi</taxon>
        <taxon>Dikarya</taxon>
        <taxon>Ascomycota</taxon>
        <taxon>Pezizomycotina</taxon>
        <taxon>Pezizomycetes</taxon>
        <taxon>Pezizales</taxon>
        <taxon>Tuberaceae</taxon>
        <taxon>Tuber</taxon>
    </lineage>
</organism>
<dbReference type="Proteomes" id="UP000244722">
    <property type="component" value="Unassembled WGS sequence"/>
</dbReference>
<protein>
    <submittedName>
        <fullName evidence="2">Uncharacterized protein</fullName>
    </submittedName>
</protein>
<comment type="caution">
    <text evidence="2">The sequence shown here is derived from an EMBL/GenBank/DDBJ whole genome shotgun (WGS) entry which is preliminary data.</text>
</comment>
<evidence type="ECO:0000313" key="2">
    <source>
        <dbReference type="EMBL" id="PUU81887.1"/>
    </source>
</evidence>
<accession>A0A2T7A2C4</accession>
<keyword evidence="3" id="KW-1185">Reference proteome</keyword>
<reference evidence="2 3" key="1">
    <citation type="submission" date="2017-04" db="EMBL/GenBank/DDBJ databases">
        <title>Draft genome sequence of Tuber borchii Vittad., a whitish edible truffle.</title>
        <authorList>
            <consortium name="DOE Joint Genome Institute"/>
            <person name="Murat C."/>
            <person name="Kuo A."/>
            <person name="Barry K.W."/>
            <person name="Clum A."/>
            <person name="Dockter R.B."/>
            <person name="Fauchery L."/>
            <person name="Iotti M."/>
            <person name="Kohler A."/>
            <person name="Labutti K."/>
            <person name="Lindquist E.A."/>
            <person name="Lipzen A."/>
            <person name="Ohm R.A."/>
            <person name="Wang M."/>
            <person name="Grigoriev I.V."/>
            <person name="Zambonelli A."/>
            <person name="Martin F.M."/>
        </authorList>
    </citation>
    <scope>NUCLEOTIDE SEQUENCE [LARGE SCALE GENOMIC DNA]</scope>
    <source>
        <strain evidence="2 3">Tbo3840</strain>
    </source>
</reference>
<sequence>MLFATRLTLLVLFAISLVTVFATPLAPRDDQEVNSQSSDGFKGRFRVQPPAGLDTNVYQDLEDGTEKVIFNSTASSTGEPVTFDIDCDTTLASPMYWDVYEAARRLEVGGRKWCPQNNPAGSRCTTWMTNGGAALAVCGHLWAKVDCDYLAWSARQIVVWCNWNDHAGGKYIWNSELKGIVY</sequence>
<gene>
    <name evidence="2" type="ORF">B9Z19DRAFT_1121539</name>
</gene>
<feature type="chain" id="PRO_5015743460" evidence="1">
    <location>
        <begin position="23"/>
        <end position="182"/>
    </location>
</feature>
<name>A0A2T7A2C4_TUBBO</name>
<keyword evidence="1" id="KW-0732">Signal</keyword>
<dbReference type="OrthoDB" id="5393743at2759"/>
<dbReference type="AlphaFoldDB" id="A0A2T7A2C4"/>
<feature type="signal peptide" evidence="1">
    <location>
        <begin position="1"/>
        <end position="22"/>
    </location>
</feature>
<evidence type="ECO:0000256" key="1">
    <source>
        <dbReference type="SAM" id="SignalP"/>
    </source>
</evidence>